<dbReference type="Gene3D" id="2.30.42.10">
    <property type="match status" value="1"/>
</dbReference>
<organism evidence="14 15">
    <name type="scientific">Halopseudomonas litoralis</name>
    <dbReference type="NCBI Taxonomy" id="797277"/>
    <lineage>
        <taxon>Bacteria</taxon>
        <taxon>Pseudomonadati</taxon>
        <taxon>Pseudomonadota</taxon>
        <taxon>Gammaproteobacteria</taxon>
        <taxon>Pseudomonadales</taxon>
        <taxon>Pseudomonadaceae</taxon>
        <taxon>Halopseudomonas</taxon>
    </lineage>
</organism>
<reference evidence="15" key="1">
    <citation type="submission" date="2016-10" db="EMBL/GenBank/DDBJ databases">
        <authorList>
            <person name="Varghese N."/>
            <person name="Submissions S."/>
        </authorList>
    </citation>
    <scope>NUCLEOTIDE SEQUENCE [LARGE SCALE GENOMIC DNA]</scope>
    <source>
        <strain evidence="15">2SM5</strain>
    </source>
</reference>
<evidence type="ECO:0000313" key="14">
    <source>
        <dbReference type="EMBL" id="SDR87383.1"/>
    </source>
</evidence>
<accession>A0A1H1MKR5</accession>
<dbReference type="SUPFAM" id="SSF50156">
    <property type="entry name" value="PDZ domain-like"/>
    <property type="match status" value="1"/>
</dbReference>
<name>A0A1H1MKR5_9GAMM</name>
<dbReference type="Gene3D" id="2.30.30.830">
    <property type="match status" value="1"/>
</dbReference>
<keyword evidence="4" id="KW-1003">Cell membrane</keyword>
<evidence type="ECO:0000259" key="13">
    <source>
        <dbReference type="Pfam" id="PF17820"/>
    </source>
</evidence>
<evidence type="ECO:0000256" key="8">
    <source>
        <dbReference type="ARBA" id="ARBA00022989"/>
    </source>
</evidence>
<feature type="domain" description="PDZ" evidence="13">
    <location>
        <begin position="233"/>
        <end position="268"/>
    </location>
</feature>
<keyword evidence="3" id="KW-0813">Transport</keyword>
<dbReference type="NCBIfam" id="TIGR01713">
    <property type="entry name" value="typeII_sec_gspC"/>
    <property type="match status" value="1"/>
</dbReference>
<protein>
    <submittedName>
        <fullName evidence="14">Type II secretion system protein C (GspC)</fullName>
    </submittedName>
</protein>
<evidence type="ECO:0000256" key="7">
    <source>
        <dbReference type="ARBA" id="ARBA00022927"/>
    </source>
</evidence>
<feature type="region of interest" description="Disordered" evidence="10">
    <location>
        <begin position="159"/>
        <end position="181"/>
    </location>
</feature>
<keyword evidence="8 11" id="KW-1133">Transmembrane helix</keyword>
<evidence type="ECO:0000256" key="5">
    <source>
        <dbReference type="ARBA" id="ARBA00022519"/>
    </source>
</evidence>
<feature type="transmembrane region" description="Helical" evidence="11">
    <location>
        <begin position="12"/>
        <end position="36"/>
    </location>
</feature>
<evidence type="ECO:0000313" key="15">
    <source>
        <dbReference type="Proteomes" id="UP000243426"/>
    </source>
</evidence>
<gene>
    <name evidence="14" type="ORF">SAMN05216198_0650</name>
</gene>
<dbReference type="RefSeq" id="WP_090272014.1">
    <property type="nucleotide sequence ID" value="NZ_LT629748.1"/>
</dbReference>
<dbReference type="OrthoDB" id="1491375at2"/>
<evidence type="ECO:0000256" key="11">
    <source>
        <dbReference type="SAM" id="Phobius"/>
    </source>
</evidence>
<dbReference type="EMBL" id="LT629748">
    <property type="protein sequence ID" value="SDR87383.1"/>
    <property type="molecule type" value="Genomic_DNA"/>
</dbReference>
<dbReference type="GO" id="GO:0005886">
    <property type="term" value="C:plasma membrane"/>
    <property type="evidence" value="ECO:0007669"/>
    <property type="project" value="UniProtKB-SubCell"/>
</dbReference>
<dbReference type="GO" id="GO:0015628">
    <property type="term" value="P:protein secretion by the type II secretion system"/>
    <property type="evidence" value="ECO:0007669"/>
    <property type="project" value="InterPro"/>
</dbReference>
<evidence type="ECO:0000256" key="10">
    <source>
        <dbReference type="SAM" id="MobiDB-lite"/>
    </source>
</evidence>
<evidence type="ECO:0000256" key="3">
    <source>
        <dbReference type="ARBA" id="ARBA00022448"/>
    </source>
</evidence>
<keyword evidence="7" id="KW-0653">Protein transport</keyword>
<keyword evidence="9 11" id="KW-0472">Membrane</keyword>
<dbReference type="AlphaFoldDB" id="A0A1H1MKR5"/>
<comment type="similarity">
    <text evidence="2">Belongs to the GSP C family.</text>
</comment>
<dbReference type="Pfam" id="PF17820">
    <property type="entry name" value="PDZ_6"/>
    <property type="match status" value="1"/>
</dbReference>
<dbReference type="InterPro" id="IPR041489">
    <property type="entry name" value="PDZ_6"/>
</dbReference>
<dbReference type="GO" id="GO:0015627">
    <property type="term" value="C:type II protein secretion system complex"/>
    <property type="evidence" value="ECO:0007669"/>
    <property type="project" value="InterPro"/>
</dbReference>
<evidence type="ECO:0000256" key="9">
    <source>
        <dbReference type="ARBA" id="ARBA00023136"/>
    </source>
</evidence>
<evidence type="ECO:0000256" key="6">
    <source>
        <dbReference type="ARBA" id="ARBA00022692"/>
    </source>
</evidence>
<proteinExistence type="inferred from homology"/>
<dbReference type="STRING" id="797277.SAMN05216198_0650"/>
<dbReference type="InterPro" id="IPR001639">
    <property type="entry name" value="T2SS_protein-GspC"/>
</dbReference>
<feature type="domain" description="Type II secretion system protein GspC N-terminal" evidence="12">
    <location>
        <begin position="19"/>
        <end position="156"/>
    </location>
</feature>
<dbReference type="Proteomes" id="UP000243426">
    <property type="component" value="Chromosome I"/>
</dbReference>
<sequence>MPLVARFTLDSVVRFSTFMLVAITAVLLGRLTWALLEPSSILPAAADTSSSMDMATNTTTASGGFGELANLSVFGKSAAKGGSRAVHAPETSLSWSLKGVLSNPDPSRSAAILLPRGQSEKLYRVGASLPGDVKLQEVLPDRVILNRGGRLETLRLKRHDTAGSSAGARRAPALPATQSASLAADGGVPRIDRDAWVDNPQRFLDVISASPVMQDGALHGLEVSPARNAREFEAAGLVAGDVITEVNGSPVSDISDYRDLLKELADASSLSVSLERDGEPMNITITMD</sequence>
<dbReference type="Pfam" id="PF11356">
    <property type="entry name" value="T2SSC"/>
    <property type="match status" value="1"/>
</dbReference>
<dbReference type="InterPro" id="IPR036034">
    <property type="entry name" value="PDZ_sf"/>
</dbReference>
<evidence type="ECO:0000259" key="12">
    <source>
        <dbReference type="Pfam" id="PF11356"/>
    </source>
</evidence>
<keyword evidence="5" id="KW-0997">Cell inner membrane</keyword>
<dbReference type="InterPro" id="IPR024961">
    <property type="entry name" value="T2SS_GspC_N"/>
</dbReference>
<feature type="compositionally biased region" description="Low complexity" evidence="10">
    <location>
        <begin position="162"/>
        <end position="177"/>
    </location>
</feature>
<comment type="subcellular location">
    <subcellularLocation>
        <location evidence="1">Cell inner membrane</location>
    </subcellularLocation>
</comment>
<evidence type="ECO:0000256" key="4">
    <source>
        <dbReference type="ARBA" id="ARBA00022475"/>
    </source>
</evidence>
<evidence type="ECO:0000256" key="1">
    <source>
        <dbReference type="ARBA" id="ARBA00004533"/>
    </source>
</evidence>
<keyword evidence="6 11" id="KW-0812">Transmembrane</keyword>
<evidence type="ECO:0000256" key="2">
    <source>
        <dbReference type="ARBA" id="ARBA00007986"/>
    </source>
</evidence>
<keyword evidence="15" id="KW-1185">Reference proteome</keyword>